<dbReference type="Gene3D" id="1.10.437.10">
    <property type="entry name" value="Blc2-like"/>
    <property type="match status" value="1"/>
</dbReference>
<proteinExistence type="evidence at transcript level"/>
<evidence type="ECO:0000313" key="1">
    <source>
        <dbReference type="EMBL" id="QCF47514.1"/>
    </source>
</evidence>
<name>A0A4D6QS65_9VIRU</name>
<accession>A0A4D6QS65</accession>
<reference evidence="1" key="1">
    <citation type="journal article" date="2019" name="Viruses">
        <title>Distribution and Phylogeny of Erythrocytic Necrosis Virus (ENV) in Salmon Suggests Marine Origin.</title>
        <authorList>
            <person name="Pagowski V.A."/>
            <person name="Mordecai G.J."/>
            <person name="Miller K.M."/>
            <person name="Schulze A.D."/>
            <person name="Kaukinen K.H."/>
            <person name="Ming T.J."/>
            <person name="Li S."/>
            <person name="Teffer A.K."/>
            <person name="Tabata A."/>
            <person name="Suttle C.A."/>
        </authorList>
    </citation>
    <scope>NUCLEOTIDE SEQUENCE</scope>
    <source>
        <strain evidence="1">SEQ_81_2</strain>
    </source>
</reference>
<dbReference type="SUPFAM" id="SSF56854">
    <property type="entry name" value="Bcl-2 inhibitors of programmed cell death"/>
    <property type="match status" value="1"/>
</dbReference>
<reference evidence="1" key="2">
    <citation type="submission" date="2019-03" db="EMBL/GenBank/DDBJ databases">
        <authorList>
            <person name="Pagowski V."/>
            <person name="Mordecai G."/>
            <person name="Miller K."/>
            <person name="Schulze A."/>
            <person name="Kaukinen K."/>
            <person name="Ming T."/>
            <person name="Teffer A."/>
            <person name="Tabata A."/>
            <person name="Suttle C."/>
        </authorList>
    </citation>
    <scope>NUCLEOTIDE SEQUENCE</scope>
    <source>
        <strain evidence="1">SEQ_81_2</strain>
    </source>
</reference>
<dbReference type="InterPro" id="IPR036834">
    <property type="entry name" value="Bcl-2-like_sf"/>
</dbReference>
<protein>
    <submittedName>
        <fullName evidence="1">Putative immediate early ICP-46</fullName>
    </submittedName>
</protein>
<sequence>MVDSTKLISEIFDDCKFNWGRLATILSFIILAGAVADKSLAFAQLASYCDDFFAQQIIELGGINGFEQFVSRMNR</sequence>
<organism evidence="1">
    <name type="scientific">Erythrocytic necrosis virus</name>
    <dbReference type="NCBI Taxonomy" id="1543320"/>
    <lineage>
        <taxon>Viruses</taxon>
        <taxon>Varidnaviria</taxon>
        <taxon>Bamfordvirae</taxon>
        <taxon>Nucleocytoviricota</taxon>
        <taxon>Megaviricetes</taxon>
        <taxon>Pimascovirales</taxon>
        <taxon>Pimascovirales incertae sedis</taxon>
        <taxon>Iridoviridae</taxon>
    </lineage>
</organism>
<dbReference type="EMBL" id="MK638748">
    <property type="protein sequence ID" value="QCF47514.1"/>
    <property type="molecule type" value="mRNA"/>
</dbReference>